<evidence type="ECO:0000313" key="3">
    <source>
        <dbReference type="EMBL" id="CAE6338462.1"/>
    </source>
</evidence>
<keyword evidence="1" id="KW-1133">Transmembrane helix</keyword>
<keyword evidence="1" id="KW-0472">Membrane</keyword>
<gene>
    <name evidence="3" type="ORF">RDB_LOCUS2250</name>
</gene>
<dbReference type="Proteomes" id="UP000663846">
    <property type="component" value="Unassembled WGS sequence"/>
</dbReference>
<dbReference type="AlphaFoldDB" id="A0A8H2W8U1"/>
<sequence length="364" mass="40349">MHCLISFPARLIYRLVYVCPFALSSSSPSLKHSWIGSIRPVVIAEQSSTVPRSLIVAATGMSDPDATTAYMNILGTKYLSMVSCSLLVYDIISTFPTELQYVWRSRWSFGRIAFHANRIWGPIVLVVYVPTLFMYHLSDTRCIFVSLFYIYGSVIAMLIVSSVLIVRIWVIYDRKLWVLVTVCTGCLAVSAPSLVFLQVQAQRKNLAPNPAPDLVTGCIFKSNPLSFIPYIAPFLYETMLFGMTVYRTWKLSHGQMATPILARLMQDGSNYYFVIIGTLIFVGLGSLSPSLSPAVNGSGIFLAVLSSMCSRLILSTRSFYNEAKVTDDFLEMETIPKSKSAPRSLLGVGVSADCSSRSTHRTQA</sequence>
<name>A0A8H2W8U1_9AGAM</name>
<dbReference type="Pfam" id="PF20151">
    <property type="entry name" value="DUF6533"/>
    <property type="match status" value="1"/>
</dbReference>
<dbReference type="InterPro" id="IPR045340">
    <property type="entry name" value="DUF6533"/>
</dbReference>
<organism evidence="3 4">
    <name type="scientific">Rhizoctonia solani</name>
    <dbReference type="NCBI Taxonomy" id="456999"/>
    <lineage>
        <taxon>Eukaryota</taxon>
        <taxon>Fungi</taxon>
        <taxon>Dikarya</taxon>
        <taxon>Basidiomycota</taxon>
        <taxon>Agaricomycotina</taxon>
        <taxon>Agaricomycetes</taxon>
        <taxon>Cantharellales</taxon>
        <taxon>Ceratobasidiaceae</taxon>
        <taxon>Rhizoctonia</taxon>
    </lineage>
</organism>
<protein>
    <recommendedName>
        <fullName evidence="2">DUF6533 domain-containing protein</fullName>
    </recommendedName>
</protein>
<feature type="transmembrane region" description="Helical" evidence="1">
    <location>
        <begin position="270"/>
        <end position="288"/>
    </location>
</feature>
<feature type="transmembrane region" description="Helical" evidence="1">
    <location>
        <begin position="176"/>
        <end position="199"/>
    </location>
</feature>
<dbReference type="EMBL" id="CAJMWS010000018">
    <property type="protein sequence ID" value="CAE6338462.1"/>
    <property type="molecule type" value="Genomic_DNA"/>
</dbReference>
<feature type="domain" description="DUF6533" evidence="2">
    <location>
        <begin position="78"/>
        <end position="123"/>
    </location>
</feature>
<comment type="caution">
    <text evidence="3">The sequence shown here is derived from an EMBL/GenBank/DDBJ whole genome shotgun (WGS) entry which is preliminary data.</text>
</comment>
<proteinExistence type="predicted"/>
<feature type="transmembrane region" description="Helical" evidence="1">
    <location>
        <begin position="294"/>
        <end position="314"/>
    </location>
</feature>
<evidence type="ECO:0000259" key="2">
    <source>
        <dbReference type="Pfam" id="PF20151"/>
    </source>
</evidence>
<evidence type="ECO:0000313" key="4">
    <source>
        <dbReference type="Proteomes" id="UP000663846"/>
    </source>
</evidence>
<feature type="transmembrane region" description="Helical" evidence="1">
    <location>
        <begin position="230"/>
        <end position="249"/>
    </location>
</feature>
<accession>A0A8H2W8U1</accession>
<feature type="transmembrane region" description="Helical" evidence="1">
    <location>
        <begin position="143"/>
        <end position="169"/>
    </location>
</feature>
<feature type="transmembrane region" description="Helical" evidence="1">
    <location>
        <begin position="119"/>
        <end position="137"/>
    </location>
</feature>
<evidence type="ECO:0000256" key="1">
    <source>
        <dbReference type="SAM" id="Phobius"/>
    </source>
</evidence>
<reference evidence="3" key="1">
    <citation type="submission" date="2021-01" db="EMBL/GenBank/DDBJ databases">
        <authorList>
            <person name="Kaushik A."/>
        </authorList>
    </citation>
    <scope>NUCLEOTIDE SEQUENCE</scope>
    <source>
        <strain evidence="3">AG1-1C</strain>
    </source>
</reference>
<keyword evidence="1" id="KW-0812">Transmembrane</keyword>